<evidence type="ECO:0000313" key="2">
    <source>
        <dbReference type="Proteomes" id="UP001152320"/>
    </source>
</evidence>
<proteinExistence type="predicted"/>
<dbReference type="OrthoDB" id="6627680at2759"/>
<accession>A0A9Q0YAF7</accession>
<keyword evidence="2" id="KW-1185">Reference proteome</keyword>
<gene>
    <name evidence="1" type="ORF">HOLleu_43698</name>
</gene>
<dbReference type="EMBL" id="JAIZAY010000419">
    <property type="protein sequence ID" value="KAJ8018355.1"/>
    <property type="molecule type" value="Genomic_DNA"/>
</dbReference>
<comment type="caution">
    <text evidence="1">The sequence shown here is derived from an EMBL/GenBank/DDBJ whole genome shotgun (WGS) entry which is preliminary data.</text>
</comment>
<sequence length="89" mass="9800">MEGVSYILSDKLNQDPIEEFFGKQRAAGGDRDHPNSRTIWSCLCQEHHSRSSAWACSRKRTKQRVGECAPCVLAVWLCGPPLGVVSSPG</sequence>
<dbReference type="Proteomes" id="UP001152320">
    <property type="component" value="Unassembled WGS sequence"/>
</dbReference>
<reference evidence="1" key="1">
    <citation type="submission" date="2021-10" db="EMBL/GenBank/DDBJ databases">
        <title>Tropical sea cucumber genome reveals ecological adaptation and Cuvierian tubules defense mechanism.</title>
        <authorList>
            <person name="Chen T."/>
        </authorList>
    </citation>
    <scope>NUCLEOTIDE SEQUENCE</scope>
    <source>
        <strain evidence="1">Nanhai2018</strain>
        <tissue evidence="1">Muscle</tissue>
    </source>
</reference>
<protein>
    <submittedName>
        <fullName evidence="1">Uncharacterized protein</fullName>
    </submittedName>
</protein>
<name>A0A9Q0YAF7_HOLLE</name>
<dbReference type="AlphaFoldDB" id="A0A9Q0YAF7"/>
<organism evidence="1 2">
    <name type="scientific">Holothuria leucospilota</name>
    <name type="common">Black long sea cucumber</name>
    <name type="synonym">Mertensiothuria leucospilota</name>
    <dbReference type="NCBI Taxonomy" id="206669"/>
    <lineage>
        <taxon>Eukaryota</taxon>
        <taxon>Metazoa</taxon>
        <taxon>Echinodermata</taxon>
        <taxon>Eleutherozoa</taxon>
        <taxon>Echinozoa</taxon>
        <taxon>Holothuroidea</taxon>
        <taxon>Aspidochirotacea</taxon>
        <taxon>Aspidochirotida</taxon>
        <taxon>Holothuriidae</taxon>
        <taxon>Holothuria</taxon>
    </lineage>
</organism>
<evidence type="ECO:0000313" key="1">
    <source>
        <dbReference type="EMBL" id="KAJ8018355.1"/>
    </source>
</evidence>